<evidence type="ECO:0000256" key="2">
    <source>
        <dbReference type="SAM" id="MobiDB-lite"/>
    </source>
</evidence>
<evidence type="ECO:0008006" key="5">
    <source>
        <dbReference type="Google" id="ProtNLM"/>
    </source>
</evidence>
<protein>
    <recommendedName>
        <fullName evidence="5">EF-hand domain-containing protein</fullName>
    </recommendedName>
</protein>
<keyword evidence="4" id="KW-1185">Reference proteome</keyword>
<name>A0A1Q9F1G8_SYMMI</name>
<keyword evidence="1" id="KW-0106">Calcium</keyword>
<dbReference type="InterPro" id="IPR011992">
    <property type="entry name" value="EF-hand-dom_pair"/>
</dbReference>
<dbReference type="EMBL" id="LSRX01000027">
    <property type="protein sequence ID" value="OLQ13530.1"/>
    <property type="molecule type" value="Genomic_DNA"/>
</dbReference>
<dbReference type="AlphaFoldDB" id="A0A1Q9F1G8"/>
<dbReference type="SUPFAM" id="SSF47473">
    <property type="entry name" value="EF-hand"/>
    <property type="match status" value="1"/>
</dbReference>
<sequence>MTWILGNLCTRELLRHAPTSLQFPKFEVPEETWDAWNAVFDRLDTSGDGVMSAKELRMEGNTGIPRRRLPTCGVDMLLDCAETKLLQVSEDHKDDNGDRDGAGVHGADETGDGHADGIELRWGSRKVQRHGLRRLGPGAVAEAETLTR</sequence>
<reference evidence="3 4" key="1">
    <citation type="submission" date="2016-02" db="EMBL/GenBank/DDBJ databases">
        <title>Genome analysis of coral dinoflagellate symbionts highlights evolutionary adaptations to a symbiotic lifestyle.</title>
        <authorList>
            <person name="Aranda M."/>
            <person name="Li Y."/>
            <person name="Liew Y.J."/>
            <person name="Baumgarten S."/>
            <person name="Simakov O."/>
            <person name="Wilson M."/>
            <person name="Piel J."/>
            <person name="Ashoor H."/>
            <person name="Bougouffa S."/>
            <person name="Bajic V.B."/>
            <person name="Ryu T."/>
            <person name="Ravasi T."/>
            <person name="Bayer T."/>
            <person name="Micklem G."/>
            <person name="Kim H."/>
            <person name="Bhak J."/>
            <person name="Lajeunesse T.C."/>
            <person name="Voolstra C.R."/>
        </authorList>
    </citation>
    <scope>NUCLEOTIDE SEQUENCE [LARGE SCALE GENOMIC DNA]</scope>
    <source>
        <strain evidence="3 4">CCMP2467</strain>
    </source>
</reference>
<evidence type="ECO:0000313" key="3">
    <source>
        <dbReference type="EMBL" id="OLQ13530.1"/>
    </source>
</evidence>
<dbReference type="PROSITE" id="PS00018">
    <property type="entry name" value="EF_HAND_1"/>
    <property type="match status" value="1"/>
</dbReference>
<accession>A0A1Q9F1G8</accession>
<dbReference type="Proteomes" id="UP000186817">
    <property type="component" value="Unassembled WGS sequence"/>
</dbReference>
<proteinExistence type="predicted"/>
<gene>
    <name evidence="3" type="ORF">AK812_SmicGene2465</name>
</gene>
<evidence type="ECO:0000313" key="4">
    <source>
        <dbReference type="Proteomes" id="UP000186817"/>
    </source>
</evidence>
<comment type="caution">
    <text evidence="3">The sequence shown here is derived from an EMBL/GenBank/DDBJ whole genome shotgun (WGS) entry which is preliminary data.</text>
</comment>
<feature type="region of interest" description="Disordered" evidence="2">
    <location>
        <begin position="88"/>
        <end position="119"/>
    </location>
</feature>
<evidence type="ECO:0000256" key="1">
    <source>
        <dbReference type="ARBA" id="ARBA00022837"/>
    </source>
</evidence>
<organism evidence="3 4">
    <name type="scientific">Symbiodinium microadriaticum</name>
    <name type="common">Dinoflagellate</name>
    <name type="synonym">Zooxanthella microadriatica</name>
    <dbReference type="NCBI Taxonomy" id="2951"/>
    <lineage>
        <taxon>Eukaryota</taxon>
        <taxon>Sar</taxon>
        <taxon>Alveolata</taxon>
        <taxon>Dinophyceae</taxon>
        <taxon>Suessiales</taxon>
        <taxon>Symbiodiniaceae</taxon>
        <taxon>Symbiodinium</taxon>
    </lineage>
</organism>
<feature type="compositionally biased region" description="Basic and acidic residues" evidence="2">
    <location>
        <begin position="89"/>
        <end position="119"/>
    </location>
</feature>
<dbReference type="InterPro" id="IPR018247">
    <property type="entry name" value="EF_Hand_1_Ca_BS"/>
</dbReference>